<keyword evidence="1" id="KW-1133">Transmembrane helix</keyword>
<dbReference type="Proteomes" id="UP000004625">
    <property type="component" value="Unassembled WGS sequence"/>
</dbReference>
<keyword evidence="1" id="KW-0812">Transmembrane</keyword>
<dbReference type="EMBL" id="AGEY01000022">
    <property type="protein sequence ID" value="EHM00617.1"/>
    <property type="molecule type" value="Genomic_DNA"/>
</dbReference>
<name>G9ZL22_9LACO</name>
<keyword evidence="3" id="KW-1185">Reference proteome</keyword>
<organism evidence="2 3">
    <name type="scientific">Lentilactobacillus parafarraginis F0439</name>
    <dbReference type="NCBI Taxonomy" id="797515"/>
    <lineage>
        <taxon>Bacteria</taxon>
        <taxon>Bacillati</taxon>
        <taxon>Bacillota</taxon>
        <taxon>Bacilli</taxon>
        <taxon>Lactobacillales</taxon>
        <taxon>Lactobacillaceae</taxon>
        <taxon>Lentilactobacillus</taxon>
    </lineage>
</organism>
<proteinExistence type="predicted"/>
<accession>G9ZL22</accession>
<comment type="caution">
    <text evidence="2">The sequence shown here is derived from an EMBL/GenBank/DDBJ whole genome shotgun (WGS) entry which is preliminary data.</text>
</comment>
<gene>
    <name evidence="2" type="ORF">HMPREF9103_00420</name>
</gene>
<protein>
    <submittedName>
        <fullName evidence="2">Uncharacterized protein</fullName>
    </submittedName>
</protein>
<evidence type="ECO:0000313" key="2">
    <source>
        <dbReference type="EMBL" id="EHM00617.1"/>
    </source>
</evidence>
<evidence type="ECO:0000256" key="1">
    <source>
        <dbReference type="SAM" id="Phobius"/>
    </source>
</evidence>
<feature type="transmembrane region" description="Helical" evidence="1">
    <location>
        <begin position="21"/>
        <end position="41"/>
    </location>
</feature>
<sequence length="46" mass="5263">MVKWLVDRFVSVSEAKDCHKGSGIAIMIPAFFSLWTLRFSVRGNFD</sequence>
<keyword evidence="1" id="KW-0472">Membrane</keyword>
<dbReference type="STRING" id="797515.HMPREF9103_00420"/>
<evidence type="ECO:0000313" key="3">
    <source>
        <dbReference type="Proteomes" id="UP000004625"/>
    </source>
</evidence>
<dbReference type="HOGENOM" id="CLU_3185174_0_0_9"/>
<dbReference type="AlphaFoldDB" id="G9ZL22"/>
<reference evidence="2 3" key="1">
    <citation type="submission" date="2011-09" db="EMBL/GenBank/DDBJ databases">
        <authorList>
            <person name="Weinstock G."/>
            <person name="Sodergren E."/>
            <person name="Clifton S."/>
            <person name="Fulton L."/>
            <person name="Fulton B."/>
            <person name="Courtney L."/>
            <person name="Fronick C."/>
            <person name="Harrison M."/>
            <person name="Strong C."/>
            <person name="Farmer C."/>
            <person name="Delahaunty K."/>
            <person name="Markovic C."/>
            <person name="Hall O."/>
            <person name="Minx P."/>
            <person name="Tomlinson C."/>
            <person name="Mitreva M."/>
            <person name="Hou S."/>
            <person name="Chen J."/>
            <person name="Wollam A."/>
            <person name="Pepin K.H."/>
            <person name="Johnson M."/>
            <person name="Bhonagiri V."/>
            <person name="Zhang X."/>
            <person name="Suruliraj S."/>
            <person name="Warren W."/>
            <person name="Chinwalla A."/>
            <person name="Mardis E.R."/>
            <person name="Wilson R.K."/>
        </authorList>
    </citation>
    <scope>NUCLEOTIDE SEQUENCE [LARGE SCALE GENOMIC DNA]</scope>
    <source>
        <strain evidence="2 3">F0439</strain>
    </source>
</reference>